<evidence type="ECO:0000313" key="1">
    <source>
        <dbReference type="EMBL" id="NEX48627.1"/>
    </source>
</evidence>
<organism evidence="1 2">
    <name type="scientific">Pseudotabrizicola algicola</name>
    <dbReference type="NCBI Taxonomy" id="2709381"/>
    <lineage>
        <taxon>Bacteria</taxon>
        <taxon>Pseudomonadati</taxon>
        <taxon>Pseudomonadota</taxon>
        <taxon>Alphaproteobacteria</taxon>
        <taxon>Rhodobacterales</taxon>
        <taxon>Paracoccaceae</taxon>
        <taxon>Pseudotabrizicola</taxon>
    </lineage>
</organism>
<keyword evidence="2" id="KW-1185">Reference proteome</keyword>
<comment type="caution">
    <text evidence="1">The sequence shown here is derived from an EMBL/GenBank/DDBJ whole genome shotgun (WGS) entry which is preliminary data.</text>
</comment>
<proteinExistence type="predicted"/>
<sequence length="38" mass="4271">MKGVDHHAWLSPTLTAIAQGNKQSQIDNMLSWKYTVTV</sequence>
<reference evidence="1 2" key="1">
    <citation type="submission" date="2020-02" db="EMBL/GenBank/DDBJ databases">
        <title>Rhodobacter algicola sp. nov., isolated from microalga culture.</title>
        <authorList>
            <person name="Park C.-Y."/>
        </authorList>
    </citation>
    <scope>NUCLEOTIDE SEQUENCE [LARGE SCALE GENOMIC DNA]</scope>
    <source>
        <strain evidence="1 2">ETT8</strain>
    </source>
</reference>
<gene>
    <name evidence="1" type="ORF">G3572_20730</name>
</gene>
<protein>
    <submittedName>
        <fullName evidence="1">Transposase domain-containing protein</fullName>
    </submittedName>
</protein>
<name>A0A6B3RRF3_9RHOB</name>
<dbReference type="EMBL" id="JAAIKE010000014">
    <property type="protein sequence ID" value="NEX48627.1"/>
    <property type="molecule type" value="Genomic_DNA"/>
</dbReference>
<accession>A0A6B3RRF3</accession>
<evidence type="ECO:0000313" key="2">
    <source>
        <dbReference type="Proteomes" id="UP000481421"/>
    </source>
</evidence>
<dbReference type="Proteomes" id="UP000481421">
    <property type="component" value="Unassembled WGS sequence"/>
</dbReference>
<dbReference type="AlphaFoldDB" id="A0A6B3RRF3"/>